<evidence type="ECO:0000256" key="3">
    <source>
        <dbReference type="ARBA" id="ARBA00022737"/>
    </source>
</evidence>
<evidence type="ECO:0000256" key="2">
    <source>
        <dbReference type="ARBA" id="ARBA00022553"/>
    </source>
</evidence>
<name>A0A7J7LJ72_9MAGN</name>
<feature type="non-terminal residue" evidence="7">
    <location>
        <position position="1"/>
    </location>
</feature>
<dbReference type="AlphaFoldDB" id="A0A7J7LJ72"/>
<dbReference type="PANTHER" id="PTHR14978">
    <property type="entry name" value="BETA-CATENIN-LIKE PROTEIN 1 NUCLEAR ASSOCIATED PROTEIN"/>
    <property type="match status" value="1"/>
</dbReference>
<feature type="domain" description="Beta-catenin-like protein 1 N-terminal" evidence="6">
    <location>
        <begin position="4"/>
        <end position="75"/>
    </location>
</feature>
<organism evidence="7 8">
    <name type="scientific">Kingdonia uniflora</name>
    <dbReference type="NCBI Taxonomy" id="39325"/>
    <lineage>
        <taxon>Eukaryota</taxon>
        <taxon>Viridiplantae</taxon>
        <taxon>Streptophyta</taxon>
        <taxon>Embryophyta</taxon>
        <taxon>Tracheophyta</taxon>
        <taxon>Spermatophyta</taxon>
        <taxon>Magnoliopsida</taxon>
        <taxon>Ranunculales</taxon>
        <taxon>Circaeasteraceae</taxon>
        <taxon>Kingdonia</taxon>
    </lineage>
</organism>
<protein>
    <recommendedName>
        <fullName evidence="6">Beta-catenin-like protein 1 N-terminal domain-containing protein</fullName>
    </recommendedName>
</protein>
<dbReference type="InterPro" id="IPR011989">
    <property type="entry name" value="ARM-like"/>
</dbReference>
<evidence type="ECO:0000259" key="6">
    <source>
        <dbReference type="Pfam" id="PF08216"/>
    </source>
</evidence>
<evidence type="ECO:0000256" key="5">
    <source>
        <dbReference type="ARBA" id="ARBA00023242"/>
    </source>
</evidence>
<dbReference type="PANTHER" id="PTHR14978:SF0">
    <property type="entry name" value="BETA-CATENIN-LIKE PROTEIN 1"/>
    <property type="match status" value="1"/>
</dbReference>
<comment type="caution">
    <text evidence="7">The sequence shown here is derived from an EMBL/GenBank/DDBJ whole genome shotgun (WGS) entry which is preliminary data.</text>
</comment>
<dbReference type="EMBL" id="JACGCM010002254">
    <property type="protein sequence ID" value="KAF6142570.1"/>
    <property type="molecule type" value="Genomic_DNA"/>
</dbReference>
<dbReference type="OrthoDB" id="1745088at2759"/>
<dbReference type="Proteomes" id="UP000541444">
    <property type="component" value="Unassembled WGS sequence"/>
</dbReference>
<keyword evidence="5" id="KW-0539">Nucleus</keyword>
<gene>
    <name evidence="7" type="ORF">GIB67_039534</name>
</gene>
<comment type="subcellular location">
    <subcellularLocation>
        <location evidence="1">Nucleus</location>
    </subcellularLocation>
</comment>
<keyword evidence="2" id="KW-0597">Phosphoprotein</keyword>
<dbReference type="InterPro" id="IPR013180">
    <property type="entry name" value="CTNNBL1_N"/>
</dbReference>
<reference evidence="7 8" key="1">
    <citation type="journal article" date="2020" name="IScience">
        <title>Genome Sequencing of the Endangered Kingdonia uniflora (Circaeasteraceae, Ranunculales) Reveals Potential Mechanisms of Evolutionary Specialization.</title>
        <authorList>
            <person name="Sun Y."/>
            <person name="Deng T."/>
            <person name="Zhang A."/>
            <person name="Moore M.J."/>
            <person name="Landis J.B."/>
            <person name="Lin N."/>
            <person name="Zhang H."/>
            <person name="Zhang X."/>
            <person name="Huang J."/>
            <person name="Zhang X."/>
            <person name="Sun H."/>
            <person name="Wang H."/>
        </authorList>
    </citation>
    <scope>NUCLEOTIDE SEQUENCE [LARGE SCALE GENOMIC DNA]</scope>
    <source>
        <strain evidence="7">TB1705</strain>
        <tissue evidence="7">Leaf</tissue>
    </source>
</reference>
<dbReference type="GO" id="GO:0005681">
    <property type="term" value="C:spliceosomal complex"/>
    <property type="evidence" value="ECO:0007669"/>
    <property type="project" value="TreeGrafter"/>
</dbReference>
<keyword evidence="3" id="KW-0677">Repeat</keyword>
<sequence length="88" mass="10175">IPVSKKNKKESYQVELEECIISFIASLFDGILRGSRRDRLLSKFVESEYEKIDGLMEPLTRVKAEIERMDRLECDDLENMDVAVHAAL</sequence>
<evidence type="ECO:0000256" key="1">
    <source>
        <dbReference type="ARBA" id="ARBA00004123"/>
    </source>
</evidence>
<evidence type="ECO:0000313" key="8">
    <source>
        <dbReference type="Proteomes" id="UP000541444"/>
    </source>
</evidence>
<evidence type="ECO:0000256" key="4">
    <source>
        <dbReference type="ARBA" id="ARBA00023054"/>
    </source>
</evidence>
<dbReference type="Pfam" id="PF08216">
    <property type="entry name" value="CTNNBL"/>
    <property type="match status" value="1"/>
</dbReference>
<dbReference type="InterPro" id="IPR039678">
    <property type="entry name" value="CTNNBL1"/>
</dbReference>
<evidence type="ECO:0000313" key="7">
    <source>
        <dbReference type="EMBL" id="KAF6142570.1"/>
    </source>
</evidence>
<accession>A0A7J7LJ72</accession>
<keyword evidence="4" id="KW-0175">Coiled coil</keyword>
<dbReference type="Gene3D" id="1.25.10.10">
    <property type="entry name" value="Leucine-rich Repeat Variant"/>
    <property type="match status" value="1"/>
</dbReference>
<keyword evidence="8" id="KW-1185">Reference proteome</keyword>
<proteinExistence type="predicted"/>